<accession>A0ABU7EYK4</accession>
<proteinExistence type="predicted"/>
<feature type="non-terminal residue" evidence="1">
    <location>
        <position position="172"/>
    </location>
</feature>
<name>A0ABU7EYK4_9TELE</name>
<sequence length="172" mass="19648">HPCLLLTKKDITVSSVHQHVRRCRSIWNLTIQTLHCTADQNKCFADRKCRPAPEYQSGQKLAVSCYLLDQAARVPCPPSNCFGTVEGKQDTMPNMPNLNSLGKLCSSSRSHSVHRVNRVRVKRKSSVKRMSIIEDGHVAEVLYLIPKQYMEQFPFLNPDDYYLSERLNDVTT</sequence>
<evidence type="ECO:0000313" key="2">
    <source>
        <dbReference type="Proteomes" id="UP001352852"/>
    </source>
</evidence>
<keyword evidence="2" id="KW-1185">Reference proteome</keyword>
<organism evidence="1 2">
    <name type="scientific">Characodon lateralis</name>
    <dbReference type="NCBI Taxonomy" id="208331"/>
    <lineage>
        <taxon>Eukaryota</taxon>
        <taxon>Metazoa</taxon>
        <taxon>Chordata</taxon>
        <taxon>Craniata</taxon>
        <taxon>Vertebrata</taxon>
        <taxon>Euteleostomi</taxon>
        <taxon>Actinopterygii</taxon>
        <taxon>Neopterygii</taxon>
        <taxon>Teleostei</taxon>
        <taxon>Neoteleostei</taxon>
        <taxon>Acanthomorphata</taxon>
        <taxon>Ovalentaria</taxon>
        <taxon>Atherinomorphae</taxon>
        <taxon>Cyprinodontiformes</taxon>
        <taxon>Goodeidae</taxon>
        <taxon>Characodon</taxon>
    </lineage>
</organism>
<dbReference type="EMBL" id="JAHUTJ010070402">
    <property type="protein sequence ID" value="MED6292174.1"/>
    <property type="molecule type" value="Genomic_DNA"/>
</dbReference>
<gene>
    <name evidence="1" type="ORF">CHARACLAT_030972</name>
</gene>
<reference evidence="1 2" key="1">
    <citation type="submission" date="2021-06" db="EMBL/GenBank/DDBJ databases">
        <authorList>
            <person name="Palmer J.M."/>
        </authorList>
    </citation>
    <scope>NUCLEOTIDE SEQUENCE [LARGE SCALE GENOMIC DNA]</scope>
    <source>
        <strain evidence="1 2">CL_MEX2019</strain>
        <tissue evidence="1">Muscle</tissue>
    </source>
</reference>
<protein>
    <submittedName>
        <fullName evidence="1">Uncharacterized protein</fullName>
    </submittedName>
</protein>
<feature type="non-terminal residue" evidence="1">
    <location>
        <position position="1"/>
    </location>
</feature>
<evidence type="ECO:0000313" key="1">
    <source>
        <dbReference type="EMBL" id="MED6292174.1"/>
    </source>
</evidence>
<dbReference type="Proteomes" id="UP001352852">
    <property type="component" value="Unassembled WGS sequence"/>
</dbReference>
<comment type="caution">
    <text evidence="1">The sequence shown here is derived from an EMBL/GenBank/DDBJ whole genome shotgun (WGS) entry which is preliminary data.</text>
</comment>